<sequence>MSVFTSKMMAAFTPTDVFINLYDLIMKEYEREAHPLGAYDELAKTTILQYSYPKITFLF</sequence>
<keyword evidence="2" id="KW-1185">Reference proteome</keyword>
<organism evidence="1 2">
    <name type="scientific">Legionella longbeachae serogroup 1 (strain NSW150)</name>
    <dbReference type="NCBI Taxonomy" id="661367"/>
    <lineage>
        <taxon>Bacteria</taxon>
        <taxon>Pseudomonadati</taxon>
        <taxon>Pseudomonadota</taxon>
        <taxon>Gammaproteobacteria</taxon>
        <taxon>Legionellales</taxon>
        <taxon>Legionellaceae</taxon>
        <taxon>Legionella</taxon>
    </lineage>
</organism>
<dbReference type="KEGG" id="llo:LLO_2380"/>
<proteinExistence type="predicted"/>
<evidence type="ECO:0000313" key="2">
    <source>
        <dbReference type="Proteomes" id="UP000001060"/>
    </source>
</evidence>
<dbReference type="AlphaFoldDB" id="D3HK36"/>
<dbReference type="GeneID" id="40926581"/>
<gene>
    <name evidence="1" type="ordered locus">LLO_2380</name>
</gene>
<protein>
    <submittedName>
        <fullName evidence="1">Uncharacterized protein</fullName>
    </submittedName>
</protein>
<evidence type="ECO:0000313" key="1">
    <source>
        <dbReference type="EMBL" id="CBJ12797.1"/>
    </source>
</evidence>
<dbReference type="EMBL" id="FN650140">
    <property type="protein sequence ID" value="CBJ12797.1"/>
    <property type="molecule type" value="Genomic_DNA"/>
</dbReference>
<dbReference type="OrthoDB" id="9862332at2"/>
<dbReference type="RefSeq" id="WP_003636012.1">
    <property type="nucleotide sequence ID" value="NC_013861.1"/>
</dbReference>
<reference evidence="1 2" key="1">
    <citation type="journal article" date="2010" name="PLoS Genet.">
        <title>Analysis of the Legionella longbeachae genome and transcriptome uncovers unique strategies to cause Legionnaires' disease.</title>
        <authorList>
            <person name="Cazalet C."/>
            <person name="Gomez-Valero L."/>
            <person name="Rusniok C."/>
            <person name="Lomma M."/>
            <person name="Dervins-Ravault D."/>
            <person name="Newton H."/>
            <person name="Sansom F."/>
            <person name="Jarraud S."/>
            <person name="Zidane N."/>
            <person name="Ma L."/>
            <person name="Bouchier C."/>
            <person name="Etienne J."/>
            <person name="Hartland E."/>
            <person name="Buchrieser C."/>
        </authorList>
    </citation>
    <scope>NUCLEOTIDE SEQUENCE [LARGE SCALE GENOMIC DNA]</scope>
    <source>
        <strain evidence="1 2">NSW150</strain>
    </source>
</reference>
<dbReference type="STRING" id="661367.LLO_2380"/>
<dbReference type="HOGENOM" id="CLU_2954910_0_0_6"/>
<accession>D3HK36</accession>
<name>D3HK36_LEGLN</name>
<dbReference type="Proteomes" id="UP000001060">
    <property type="component" value="Chromosome"/>
</dbReference>